<protein>
    <recommendedName>
        <fullName evidence="4">2-hydroxy-3-keto-5-methylthiopentenyl-1-phosphate phosphatase</fullName>
        <shortName evidence="4">HK-MTPenyl-1-P phosphatase</shortName>
        <ecNumber evidence="4">3.1.3.87</ecNumber>
    </recommendedName>
</protein>
<dbReference type="InterPro" id="IPR036412">
    <property type="entry name" value="HAD-like_sf"/>
</dbReference>
<keyword evidence="6" id="KW-1185">Reference proteome</keyword>
<dbReference type="Proteomes" id="UP001168694">
    <property type="component" value="Unassembled WGS sequence"/>
</dbReference>
<keyword evidence="3 4" id="KW-0486">Methionine biosynthesis</keyword>
<name>A0ABT8E4I1_9BACL</name>
<keyword evidence="1 4" id="KW-0028">Amino-acid biosynthesis</keyword>
<proteinExistence type="inferred from homology"/>
<dbReference type="EMBL" id="JAUHLN010000001">
    <property type="protein sequence ID" value="MDN4072818.1"/>
    <property type="molecule type" value="Genomic_DNA"/>
</dbReference>
<comment type="pathway">
    <text evidence="4">Amino-acid biosynthesis; L-methionine biosynthesis via salvage pathway; L-methionine from S-methyl-5-thio-alpha-D-ribose 1-phosphate: step 4/6.</text>
</comment>
<evidence type="ECO:0000256" key="4">
    <source>
        <dbReference type="HAMAP-Rule" id="MF_01680"/>
    </source>
</evidence>
<accession>A0ABT8E4I1</accession>
<dbReference type="InterPro" id="IPR006384">
    <property type="entry name" value="HAD_hydro_PyrdxlP_Pase-like"/>
</dbReference>
<dbReference type="NCBIfam" id="NF007103">
    <property type="entry name" value="PRK09552.1"/>
    <property type="match status" value="1"/>
</dbReference>
<organism evidence="5 6">
    <name type="scientific">Fictibacillus terranigra</name>
    <dbReference type="NCBI Taxonomy" id="3058424"/>
    <lineage>
        <taxon>Bacteria</taxon>
        <taxon>Bacillati</taxon>
        <taxon>Bacillota</taxon>
        <taxon>Bacilli</taxon>
        <taxon>Bacillales</taxon>
        <taxon>Fictibacillaceae</taxon>
        <taxon>Fictibacillus</taxon>
    </lineage>
</organism>
<dbReference type="InterPro" id="IPR050849">
    <property type="entry name" value="HAD-like_hydrolase_phosphatase"/>
</dbReference>
<dbReference type="NCBIfam" id="TIGR01488">
    <property type="entry name" value="HAD-SF-IB"/>
    <property type="match status" value="1"/>
</dbReference>
<dbReference type="PANTHER" id="PTHR28181">
    <property type="entry name" value="UPF0655 PROTEIN YCR015C"/>
    <property type="match status" value="1"/>
</dbReference>
<dbReference type="NCBIfam" id="TIGR01489">
    <property type="entry name" value="DKMTPPase-SF"/>
    <property type="match status" value="1"/>
</dbReference>
<dbReference type="PANTHER" id="PTHR28181:SF2">
    <property type="entry name" value="PHOSPHORIC MONOESTER HYDROLASE"/>
    <property type="match status" value="1"/>
</dbReference>
<comment type="catalytic activity">
    <reaction evidence="4">
        <text>2-hydroxy-5-methylsulfanyl-3-oxopent-1-enyl phosphate + H2O = 1,2-dihydroxy-5-(methylsulfanyl)pent-1-en-3-one + phosphate</text>
        <dbReference type="Rhea" id="RHEA:14481"/>
        <dbReference type="ChEBI" id="CHEBI:15377"/>
        <dbReference type="ChEBI" id="CHEBI:43474"/>
        <dbReference type="ChEBI" id="CHEBI:49252"/>
        <dbReference type="ChEBI" id="CHEBI:59505"/>
        <dbReference type="EC" id="3.1.3.87"/>
    </reaction>
</comment>
<evidence type="ECO:0000313" key="5">
    <source>
        <dbReference type="EMBL" id="MDN4072818.1"/>
    </source>
</evidence>
<dbReference type="SUPFAM" id="SSF56784">
    <property type="entry name" value="HAD-like"/>
    <property type="match status" value="1"/>
</dbReference>
<dbReference type="InterPro" id="IPR023214">
    <property type="entry name" value="HAD_sf"/>
</dbReference>
<reference evidence="5" key="1">
    <citation type="submission" date="2023-06" db="EMBL/GenBank/DDBJ databases">
        <title>Draft Genome Sequences of Representative Paenibacillus Polymyxa, Bacillus cereus, Fictibacillus sp., and Brevibacillus agri Strains Isolated from Amazonian Dark Earth.</title>
        <authorList>
            <person name="Pellegrinetti T.A."/>
            <person name="Cunha I.C.M."/>
            <person name="Chaves M.G."/>
            <person name="Freitas A.S."/>
            <person name="Silva A.V.R."/>
            <person name="Tsai S.M."/>
            <person name="Mendes L.W."/>
        </authorList>
    </citation>
    <scope>NUCLEOTIDE SEQUENCE</scope>
    <source>
        <strain evidence="5">CENA-BCM004</strain>
    </source>
</reference>
<sequence length="227" mass="25993">MIFCDFDGTITKIDNIIRIMRHFDPPGWEIIKDDILNQRISIRDGVGTLFSLLDTSQQDEIVRFAVEKVEIRSGFPEFVAFCEKRNIELLVISGGIDFFVYPILSRFNIPPKNIYCNVGSFSGEKVNIVWPYPCDEHCSNDCGLCKPSIIRSFQNLPDKKTVKKVVIGDSITDVAAAKQADLVIARELLLEKCKQYALPYREFHSFYDVIAIFQQLYKRGDLFDGHP</sequence>
<dbReference type="Gene3D" id="3.90.1470.20">
    <property type="match status" value="1"/>
</dbReference>
<comment type="similarity">
    <text evidence="4">Belongs to the HAD-like hydrolase superfamily. MtnX family.</text>
</comment>
<dbReference type="EC" id="3.1.3.87" evidence="4"/>
<dbReference type="InterPro" id="IPR017718">
    <property type="entry name" value="HAD-SF_hydro_IB_MtnX"/>
</dbReference>
<dbReference type="Pfam" id="PF12710">
    <property type="entry name" value="HAD"/>
    <property type="match status" value="1"/>
</dbReference>
<comment type="caution">
    <text evidence="5">The sequence shown here is derived from an EMBL/GenBank/DDBJ whole genome shotgun (WGS) entry which is preliminary data.</text>
</comment>
<gene>
    <name evidence="4" type="primary">mtnX</name>
    <name evidence="5" type="ORF">QYF49_07205</name>
</gene>
<keyword evidence="2 4" id="KW-0378">Hydrolase</keyword>
<evidence type="ECO:0000256" key="1">
    <source>
        <dbReference type="ARBA" id="ARBA00022605"/>
    </source>
</evidence>
<evidence type="ECO:0000256" key="2">
    <source>
        <dbReference type="ARBA" id="ARBA00022801"/>
    </source>
</evidence>
<dbReference type="HAMAP" id="MF_01680">
    <property type="entry name" value="Salvage_MtnX"/>
    <property type="match status" value="1"/>
</dbReference>
<comment type="function">
    <text evidence="4">Dephosphorylates 2-hydroxy-3-keto-5-methylthiopentenyl-1-phosphate (HK-MTPenyl-1-P) yielding 1,2-dihydroxy-3-keto-5-methylthiopentene (DHK-MTPene).</text>
</comment>
<evidence type="ECO:0000313" key="6">
    <source>
        <dbReference type="Proteomes" id="UP001168694"/>
    </source>
</evidence>
<dbReference type="GO" id="GO:0043716">
    <property type="term" value="F:2-hydroxy-3-keto-5-methylthiopentenyl-1-phosphate phosphatase activity"/>
    <property type="evidence" value="ECO:0007669"/>
    <property type="project" value="UniProtKB-EC"/>
</dbReference>
<evidence type="ECO:0000256" key="3">
    <source>
        <dbReference type="ARBA" id="ARBA00023167"/>
    </source>
</evidence>
<dbReference type="Gene3D" id="3.40.50.1000">
    <property type="entry name" value="HAD superfamily/HAD-like"/>
    <property type="match status" value="1"/>
</dbReference>